<dbReference type="InterPro" id="IPR013818">
    <property type="entry name" value="Lipase"/>
</dbReference>
<comment type="subcellular location">
    <subcellularLocation>
        <location evidence="1">Secreted</location>
    </subcellularLocation>
</comment>
<dbReference type="GO" id="GO:0016042">
    <property type="term" value="P:lipid catabolic process"/>
    <property type="evidence" value="ECO:0007669"/>
    <property type="project" value="TreeGrafter"/>
</dbReference>
<feature type="domain" description="Lipase" evidence="5">
    <location>
        <begin position="140"/>
        <end position="207"/>
    </location>
</feature>
<proteinExistence type="inferred from homology"/>
<evidence type="ECO:0000256" key="1">
    <source>
        <dbReference type="ARBA" id="ARBA00004613"/>
    </source>
</evidence>
<protein>
    <submittedName>
        <fullName evidence="6">Lipase member I</fullName>
    </submittedName>
</protein>
<dbReference type="PANTHER" id="PTHR11610">
    <property type="entry name" value="LIPASE"/>
    <property type="match status" value="1"/>
</dbReference>
<dbReference type="InterPro" id="IPR029058">
    <property type="entry name" value="AB_hydrolase_fold"/>
</dbReference>
<dbReference type="SUPFAM" id="SSF53474">
    <property type="entry name" value="alpha/beta-Hydrolases"/>
    <property type="match status" value="1"/>
</dbReference>
<dbReference type="GO" id="GO:0005615">
    <property type="term" value="C:extracellular space"/>
    <property type="evidence" value="ECO:0007669"/>
    <property type="project" value="TreeGrafter"/>
</dbReference>
<accession>A0A087T713</accession>
<evidence type="ECO:0000259" key="5">
    <source>
        <dbReference type="Pfam" id="PF00151"/>
    </source>
</evidence>
<sequence length="311" mass="35329">MNSLEHVKRYYENCINRVCPSRSCLQPLSWNIVTDSAFVSFENEENIKIQPYADHFLLAVKDRSKTEYETRVQFAVNLLTSWVKDHKHTLSALKTQACSFFRVINLPYFVIPFQNVQATNSFWILESSLKYPPRHRPCRSLDPAGPFFNRVVKAVRLDKGDASFVDVIHTNWAGHRLSGYGLETAIGHVDFYPNGGEDQPGCETALEATLGVVGEVLSYMNIWSLVYKYVVTGTLAPQVDKNVKDMTCSHGRAYEYFIASLEELECEFQSLACNSWDAYVMVTVVRVKPLSASTWDIMLIGLGTDLDRKDL</sequence>
<reference evidence="6 7" key="1">
    <citation type="submission" date="2013-11" db="EMBL/GenBank/DDBJ databases">
        <title>Genome sequencing of Stegodyphus mimosarum.</title>
        <authorList>
            <person name="Bechsgaard J."/>
        </authorList>
    </citation>
    <scope>NUCLEOTIDE SEQUENCE [LARGE SCALE GENOMIC DNA]</scope>
</reference>
<evidence type="ECO:0000256" key="3">
    <source>
        <dbReference type="ARBA" id="ARBA00022525"/>
    </source>
</evidence>
<dbReference type="EMBL" id="KK113730">
    <property type="protein sequence ID" value="KFM60902.1"/>
    <property type="molecule type" value="Genomic_DNA"/>
</dbReference>
<organism evidence="6 7">
    <name type="scientific">Stegodyphus mimosarum</name>
    <name type="common">African social velvet spider</name>
    <dbReference type="NCBI Taxonomy" id="407821"/>
    <lineage>
        <taxon>Eukaryota</taxon>
        <taxon>Metazoa</taxon>
        <taxon>Ecdysozoa</taxon>
        <taxon>Arthropoda</taxon>
        <taxon>Chelicerata</taxon>
        <taxon>Arachnida</taxon>
        <taxon>Araneae</taxon>
        <taxon>Araneomorphae</taxon>
        <taxon>Entelegynae</taxon>
        <taxon>Eresoidea</taxon>
        <taxon>Eresidae</taxon>
        <taxon>Stegodyphus</taxon>
    </lineage>
</organism>
<evidence type="ECO:0000256" key="2">
    <source>
        <dbReference type="ARBA" id="ARBA00010701"/>
    </source>
</evidence>
<gene>
    <name evidence="6" type="ORF">X975_06484</name>
</gene>
<evidence type="ECO:0000313" key="6">
    <source>
        <dbReference type="EMBL" id="KFM60902.1"/>
    </source>
</evidence>
<keyword evidence="7" id="KW-1185">Reference proteome</keyword>
<name>A0A087T713_STEMI</name>
<keyword evidence="3" id="KW-0964">Secreted</keyword>
<evidence type="ECO:0000313" key="7">
    <source>
        <dbReference type="Proteomes" id="UP000054359"/>
    </source>
</evidence>
<evidence type="ECO:0000256" key="4">
    <source>
        <dbReference type="RuleBase" id="RU004262"/>
    </source>
</evidence>
<dbReference type="GO" id="GO:0016298">
    <property type="term" value="F:lipase activity"/>
    <property type="evidence" value="ECO:0007669"/>
    <property type="project" value="InterPro"/>
</dbReference>
<comment type="similarity">
    <text evidence="2 4">Belongs to the AB hydrolase superfamily. Lipase family.</text>
</comment>
<dbReference type="AlphaFoldDB" id="A0A087T713"/>
<dbReference type="Pfam" id="PF00151">
    <property type="entry name" value="Lipase"/>
    <property type="match status" value="1"/>
</dbReference>
<feature type="non-terminal residue" evidence="6">
    <location>
        <position position="311"/>
    </location>
</feature>
<dbReference type="Proteomes" id="UP000054359">
    <property type="component" value="Unassembled WGS sequence"/>
</dbReference>
<dbReference type="InterPro" id="IPR000734">
    <property type="entry name" value="TAG_lipase"/>
</dbReference>
<dbReference type="Gene3D" id="3.40.50.1820">
    <property type="entry name" value="alpha/beta hydrolase"/>
    <property type="match status" value="1"/>
</dbReference>